<keyword evidence="4" id="KW-1185">Reference proteome</keyword>
<gene>
    <name evidence="3" type="ORF">GWK47_029649</name>
</gene>
<dbReference type="Proteomes" id="UP000770661">
    <property type="component" value="Unassembled WGS sequence"/>
</dbReference>
<feature type="signal peptide" evidence="2">
    <location>
        <begin position="1"/>
        <end position="16"/>
    </location>
</feature>
<evidence type="ECO:0000256" key="2">
    <source>
        <dbReference type="SAM" id="SignalP"/>
    </source>
</evidence>
<feature type="compositionally biased region" description="Pro residues" evidence="1">
    <location>
        <begin position="100"/>
        <end position="110"/>
    </location>
</feature>
<proteinExistence type="predicted"/>
<protein>
    <submittedName>
        <fullName evidence="3">Uncharacterized protein</fullName>
    </submittedName>
</protein>
<evidence type="ECO:0000256" key="1">
    <source>
        <dbReference type="SAM" id="MobiDB-lite"/>
    </source>
</evidence>
<evidence type="ECO:0000313" key="4">
    <source>
        <dbReference type="Proteomes" id="UP000770661"/>
    </source>
</evidence>
<name>A0A8J4YSB2_CHIOP</name>
<keyword evidence="2" id="KW-0732">Signal</keyword>
<feature type="region of interest" description="Disordered" evidence="1">
    <location>
        <begin position="83"/>
        <end position="115"/>
    </location>
</feature>
<feature type="compositionally biased region" description="Low complexity" evidence="1">
    <location>
        <begin position="86"/>
        <end position="99"/>
    </location>
</feature>
<feature type="chain" id="PRO_5035185919" evidence="2">
    <location>
        <begin position="17"/>
        <end position="188"/>
    </location>
</feature>
<dbReference type="AlphaFoldDB" id="A0A8J4YSB2"/>
<organism evidence="3 4">
    <name type="scientific">Chionoecetes opilio</name>
    <name type="common">Atlantic snow crab</name>
    <name type="synonym">Cancer opilio</name>
    <dbReference type="NCBI Taxonomy" id="41210"/>
    <lineage>
        <taxon>Eukaryota</taxon>
        <taxon>Metazoa</taxon>
        <taxon>Ecdysozoa</taxon>
        <taxon>Arthropoda</taxon>
        <taxon>Crustacea</taxon>
        <taxon>Multicrustacea</taxon>
        <taxon>Malacostraca</taxon>
        <taxon>Eumalacostraca</taxon>
        <taxon>Eucarida</taxon>
        <taxon>Decapoda</taxon>
        <taxon>Pleocyemata</taxon>
        <taxon>Brachyura</taxon>
        <taxon>Eubrachyura</taxon>
        <taxon>Majoidea</taxon>
        <taxon>Majidae</taxon>
        <taxon>Chionoecetes</taxon>
    </lineage>
</organism>
<dbReference type="EMBL" id="JACEEZ010000839">
    <property type="protein sequence ID" value="KAG0729774.1"/>
    <property type="molecule type" value="Genomic_DNA"/>
</dbReference>
<evidence type="ECO:0000313" key="3">
    <source>
        <dbReference type="EMBL" id="KAG0729774.1"/>
    </source>
</evidence>
<sequence length="188" mass="20945">MLRAGALLCLLSTVLALDGSFLDKYAFTKVMQHCLGTANYYRQLSEVAQAKTLCLGYPQKAFLTPSGLNYYFSDRRTKRIVSSFLPSHPGPDNHNDNNPAAPPRRGPPSTYPQQRTQHLAGGPLWDANTLATAATHLNAALSNFTCVMEFINAVSQQLQSRHVRVWDGTGGHVALKCMWWREKICTRH</sequence>
<comment type="caution">
    <text evidence="3">The sequence shown here is derived from an EMBL/GenBank/DDBJ whole genome shotgun (WGS) entry which is preliminary data.</text>
</comment>
<accession>A0A8J4YSB2</accession>
<reference evidence="3" key="1">
    <citation type="submission" date="2020-07" db="EMBL/GenBank/DDBJ databases">
        <title>The High-quality genome of the commercially important snow crab, Chionoecetes opilio.</title>
        <authorList>
            <person name="Jeong J.-H."/>
            <person name="Ryu S."/>
        </authorList>
    </citation>
    <scope>NUCLEOTIDE SEQUENCE</scope>
    <source>
        <strain evidence="3">MADBK_172401_WGS</strain>
        <tissue evidence="3">Digestive gland</tissue>
    </source>
</reference>